<proteinExistence type="predicted"/>
<dbReference type="OrthoDB" id="9809132at2"/>
<dbReference type="PROSITE" id="PS51257">
    <property type="entry name" value="PROKAR_LIPOPROTEIN"/>
    <property type="match status" value="1"/>
</dbReference>
<feature type="signal peptide" evidence="2">
    <location>
        <begin position="1"/>
        <end position="18"/>
    </location>
</feature>
<keyword evidence="4" id="KW-1185">Reference proteome</keyword>
<evidence type="ECO:0000313" key="3">
    <source>
        <dbReference type="EMBL" id="AXC49659.1"/>
    </source>
</evidence>
<dbReference type="EMBL" id="CP030918">
    <property type="protein sequence ID" value="AXC49659.1"/>
    <property type="molecule type" value="Genomic_DNA"/>
</dbReference>
<evidence type="ECO:0000313" key="4">
    <source>
        <dbReference type="Proteomes" id="UP000252023"/>
    </source>
</evidence>
<reference evidence="4" key="1">
    <citation type="submission" date="2018-07" db="EMBL/GenBank/DDBJ databases">
        <title>Genome sequencing of Paracoccus sp. SC2-6.</title>
        <authorList>
            <person name="Heo J."/>
            <person name="Kim S.-J."/>
            <person name="Kwon S.-W."/>
        </authorList>
    </citation>
    <scope>NUCLEOTIDE SEQUENCE [LARGE SCALE GENOMIC DNA]</scope>
    <source>
        <strain evidence="4">SC2-6</strain>
    </source>
</reference>
<evidence type="ECO:0000256" key="2">
    <source>
        <dbReference type="SAM" id="SignalP"/>
    </source>
</evidence>
<dbReference type="Proteomes" id="UP000252023">
    <property type="component" value="Chromosome"/>
</dbReference>
<feature type="region of interest" description="Disordered" evidence="1">
    <location>
        <begin position="190"/>
        <end position="316"/>
    </location>
</feature>
<organism evidence="3 4">
    <name type="scientific">Paracoccus suum</name>
    <dbReference type="NCBI Taxonomy" id="2259340"/>
    <lineage>
        <taxon>Bacteria</taxon>
        <taxon>Pseudomonadati</taxon>
        <taxon>Pseudomonadota</taxon>
        <taxon>Alphaproteobacteria</taxon>
        <taxon>Rhodobacterales</taxon>
        <taxon>Paracoccaceae</taxon>
        <taxon>Paracoccus</taxon>
    </lineage>
</organism>
<dbReference type="RefSeq" id="WP_114075974.1">
    <property type="nucleotide sequence ID" value="NZ_CP030918.1"/>
</dbReference>
<accession>A0A344PJV4</accession>
<name>A0A344PJV4_9RHOB</name>
<feature type="compositionally biased region" description="Low complexity" evidence="1">
    <location>
        <begin position="233"/>
        <end position="310"/>
    </location>
</feature>
<dbReference type="AlphaFoldDB" id="A0A344PJV4"/>
<feature type="chain" id="PRO_5016781723" evidence="2">
    <location>
        <begin position="19"/>
        <end position="316"/>
    </location>
</feature>
<protein>
    <submittedName>
        <fullName evidence="3">Uncharacterized protein</fullName>
    </submittedName>
</protein>
<gene>
    <name evidence="3" type="ORF">DRW48_08115</name>
</gene>
<dbReference type="KEGG" id="pars:DRW48_08115"/>
<keyword evidence="2" id="KW-0732">Signal</keyword>
<evidence type="ECO:0000256" key="1">
    <source>
        <dbReference type="SAM" id="MobiDB-lite"/>
    </source>
</evidence>
<sequence>MFLRRAALLALLPLTLAACDSKMLSNLPGFGKPEAAPAAPVAPATPRAPAVSPLEVPIEVEGQRTTLGTANAAFVNVANFTASGPGWVAAVRGNNAAVRRAGVKDAQVNVRRVDFGQGTEFVGTYAERTASINLRAADCRDASGARWPMSATLRVAGAKLEGCAAPSGSEPKGFDVAALPVPKAVAAAAPAAKKATPKKAAPKKPVTPAKPAPTTSPEPATTTPTTPTPATPAPSTTTTPAPTTSTTPATTTPAPAATPTPTTTPAAPTTPAPAATTPAPSTPAATAPAPAPAATTPAPATTGSSTTVPVVIPPAN</sequence>